<dbReference type="InterPro" id="IPR036765">
    <property type="entry name" value="ZipA_FtsZ-bd_C_sf"/>
</dbReference>
<keyword evidence="2" id="KW-0812">Transmembrane</keyword>
<proteinExistence type="inferred from homology"/>
<feature type="domain" description="ZipA C-terminal FtsZ-binding" evidence="4">
    <location>
        <begin position="206"/>
        <end position="333"/>
    </location>
</feature>
<dbReference type="SMART" id="SM00771">
    <property type="entry name" value="ZipA_C"/>
    <property type="match status" value="1"/>
</dbReference>
<evidence type="ECO:0000259" key="4">
    <source>
        <dbReference type="SMART" id="SM00771"/>
    </source>
</evidence>
<reference evidence="6" key="1">
    <citation type="journal article" date="2019" name="Int. J. Syst. Evol. Microbiol.">
        <title>The Global Catalogue of Microorganisms (GCM) 10K type strain sequencing project: providing services to taxonomists for standard genome sequencing and annotation.</title>
        <authorList>
            <consortium name="The Broad Institute Genomics Platform"/>
            <consortium name="The Broad Institute Genome Sequencing Center for Infectious Disease"/>
            <person name="Wu L."/>
            <person name="Ma J."/>
        </authorList>
    </citation>
    <scope>NUCLEOTIDE SEQUENCE [LARGE SCALE GENOMIC DNA]</scope>
    <source>
        <strain evidence="6">CCUG 39402</strain>
    </source>
</reference>
<dbReference type="Pfam" id="PF04354">
    <property type="entry name" value="ZipA_C"/>
    <property type="match status" value="1"/>
</dbReference>
<dbReference type="GO" id="GO:0051301">
    <property type="term" value="P:cell division"/>
    <property type="evidence" value="ECO:0007669"/>
    <property type="project" value="UniProtKB-KW"/>
</dbReference>
<evidence type="ECO:0000256" key="1">
    <source>
        <dbReference type="RuleBase" id="RU003612"/>
    </source>
</evidence>
<dbReference type="InterPro" id="IPR007449">
    <property type="entry name" value="ZipA_FtsZ-bd_C"/>
</dbReference>
<organism evidence="5 6">
    <name type="scientific">Polaromonas aquatica</name>
    <dbReference type="NCBI Taxonomy" id="332657"/>
    <lineage>
        <taxon>Bacteria</taxon>
        <taxon>Pseudomonadati</taxon>
        <taxon>Pseudomonadota</taxon>
        <taxon>Betaproteobacteria</taxon>
        <taxon>Burkholderiales</taxon>
        <taxon>Comamonadaceae</taxon>
        <taxon>Polaromonas</taxon>
    </lineage>
</organism>
<evidence type="ECO:0000256" key="2">
    <source>
        <dbReference type="RuleBase" id="RU003613"/>
    </source>
</evidence>
<keyword evidence="2" id="KW-0997">Cell inner membrane</keyword>
<name>A0ABW1TQM9_9BURK</name>
<dbReference type="EMBL" id="JBHSRS010000002">
    <property type="protein sequence ID" value="MFC6279916.1"/>
    <property type="molecule type" value="Genomic_DNA"/>
</dbReference>
<keyword evidence="1 5" id="KW-0132">Cell division</keyword>
<dbReference type="RefSeq" id="WP_371435527.1">
    <property type="nucleotide sequence ID" value="NZ_JBHSRS010000002.1"/>
</dbReference>
<keyword evidence="2" id="KW-1003">Cell membrane</keyword>
<dbReference type="Proteomes" id="UP001596270">
    <property type="component" value="Unassembled WGS sequence"/>
</dbReference>
<protein>
    <recommendedName>
        <fullName evidence="1">Cell division protein ZipA</fullName>
    </recommendedName>
</protein>
<evidence type="ECO:0000313" key="6">
    <source>
        <dbReference type="Proteomes" id="UP001596270"/>
    </source>
</evidence>
<dbReference type="SUPFAM" id="SSF64383">
    <property type="entry name" value="Cell-division protein ZipA, C-terminal domain"/>
    <property type="match status" value="1"/>
</dbReference>
<feature type="region of interest" description="Disordered" evidence="3">
    <location>
        <begin position="26"/>
        <end position="72"/>
    </location>
</feature>
<dbReference type="Gene3D" id="3.30.1400.10">
    <property type="entry name" value="ZipA, C-terminal FtsZ-binding domain"/>
    <property type="match status" value="1"/>
</dbReference>
<gene>
    <name evidence="5" type="ORF">ACFQND_01510</name>
</gene>
<comment type="similarity">
    <text evidence="1">Belongs to the ZipA family.</text>
</comment>
<evidence type="ECO:0000256" key="3">
    <source>
        <dbReference type="SAM" id="MobiDB-lite"/>
    </source>
</evidence>
<comment type="function">
    <text evidence="1">Essential cell division protein that stabilizes the FtsZ protofilaments by cross-linking them and that serves as a cytoplasmic membrane anchor for the Z ring. Also required for the recruitment to the septal ring of downstream cell division proteins.</text>
</comment>
<keyword evidence="6" id="KW-1185">Reference proteome</keyword>
<comment type="caution">
    <text evidence="5">The sequence shown here is derived from an EMBL/GenBank/DDBJ whole genome shotgun (WGS) entry which is preliminary data.</text>
</comment>
<comment type="subcellular location">
    <subcellularLocation>
        <location evidence="2">Cell inner membrane</location>
        <topology evidence="2">Single-pass type I membrane protein</topology>
    </subcellularLocation>
</comment>
<keyword evidence="2" id="KW-0472">Membrane</keyword>
<sequence length="357" mass="37689">MSTLQISLAVAGGLVLAGVVAHSTWSARKNRPKRATPEAAPGQDAAQATEPDSGAEDSLGARQEPSFDRDSGLGPLAAMMSIEKKPGLDALIDVIAPVVVESVVSGEAALAAMPSTRRAGSKPFGVEGLSVDTGEWEFPAAGQRYSAFQCGVQLANRTGALNQIEYSEFVMKAQAFADAISGEPEFPEMLDEVARARELDQFASGHDAQLSFTLRAVHTAWSPGYVQQSAAKLGFVPGAIPGRMVLPASQSGNAAILGLSFDTQAAMADDPEQTALRELTLSLDVPQVLRSEQPFARMCEAAMALASNMDGVIIDDNGNPIRTETMEIIHADLEQLYDTLDGRELSAGSVLGRRLFS</sequence>
<evidence type="ECO:0000313" key="5">
    <source>
        <dbReference type="EMBL" id="MFC6279916.1"/>
    </source>
</evidence>
<keyword evidence="1" id="KW-0131">Cell cycle</keyword>
<accession>A0ABW1TQM9</accession>